<accession>A0A4Y2DHS9</accession>
<gene>
    <name evidence="2" type="ORF">AVEN_242175_1</name>
</gene>
<evidence type="ECO:0000259" key="1">
    <source>
        <dbReference type="PROSITE" id="PS50097"/>
    </source>
</evidence>
<dbReference type="AlphaFoldDB" id="A0A4Y2DHS9"/>
<dbReference type="CDD" id="cd18186">
    <property type="entry name" value="BTB_POZ_ZBTB_KLHL-like"/>
    <property type="match status" value="1"/>
</dbReference>
<dbReference type="Pfam" id="PF00651">
    <property type="entry name" value="BTB"/>
    <property type="match status" value="1"/>
</dbReference>
<sequence>MTQKCEDIASGNTMTGWIDTKAITRITTKMHRIRWTIENLSKVAFDTKLTGPDFYLTPTRITGLAFKRNERNIFVYVCNKSDTEIQIERNICLFACNDKKLHEDKDAKIFTLEKGKDIDIVGRVQDRSRFDALPNNTLIIDLSISMRGDITTEICRFKYVMDPQKKLIEDLKTMQENAVNSDVSLQIGNERIPAHWSILCSRSPYFKKMFDSNMKERVENSIIITDLSFSTLKKLVEFLFTAHFLENDKGGDMEELFELYYAADKYEIMDLRTLCAGRILNNASVNNVW</sequence>
<dbReference type="PROSITE" id="PS50097">
    <property type="entry name" value="BTB"/>
    <property type="match status" value="1"/>
</dbReference>
<dbReference type="OrthoDB" id="6427472at2759"/>
<keyword evidence="3" id="KW-1185">Reference proteome</keyword>
<reference evidence="2 3" key="1">
    <citation type="journal article" date="2019" name="Sci. Rep.">
        <title>Orb-weaving spider Araneus ventricosus genome elucidates the spidroin gene catalogue.</title>
        <authorList>
            <person name="Kono N."/>
            <person name="Nakamura H."/>
            <person name="Ohtoshi R."/>
            <person name="Moran D.A.P."/>
            <person name="Shinohara A."/>
            <person name="Yoshida Y."/>
            <person name="Fujiwara M."/>
            <person name="Mori M."/>
            <person name="Tomita M."/>
            <person name="Arakawa K."/>
        </authorList>
    </citation>
    <scope>NUCLEOTIDE SEQUENCE [LARGE SCALE GENOMIC DNA]</scope>
</reference>
<dbReference type="Gene3D" id="3.30.710.10">
    <property type="entry name" value="Potassium Channel Kv1.1, Chain A"/>
    <property type="match status" value="1"/>
</dbReference>
<dbReference type="EMBL" id="BGPR01000355">
    <property type="protein sequence ID" value="GBM15135.1"/>
    <property type="molecule type" value="Genomic_DNA"/>
</dbReference>
<protein>
    <recommendedName>
        <fullName evidence="1">BTB domain-containing protein</fullName>
    </recommendedName>
</protein>
<evidence type="ECO:0000313" key="2">
    <source>
        <dbReference type="EMBL" id="GBM15135.1"/>
    </source>
</evidence>
<name>A0A4Y2DHS9_ARAVE</name>
<comment type="caution">
    <text evidence="2">The sequence shown here is derived from an EMBL/GenBank/DDBJ whole genome shotgun (WGS) entry which is preliminary data.</text>
</comment>
<dbReference type="InterPro" id="IPR000210">
    <property type="entry name" value="BTB/POZ_dom"/>
</dbReference>
<organism evidence="2 3">
    <name type="scientific">Araneus ventricosus</name>
    <name type="common">Orbweaver spider</name>
    <name type="synonym">Epeira ventricosa</name>
    <dbReference type="NCBI Taxonomy" id="182803"/>
    <lineage>
        <taxon>Eukaryota</taxon>
        <taxon>Metazoa</taxon>
        <taxon>Ecdysozoa</taxon>
        <taxon>Arthropoda</taxon>
        <taxon>Chelicerata</taxon>
        <taxon>Arachnida</taxon>
        <taxon>Araneae</taxon>
        <taxon>Araneomorphae</taxon>
        <taxon>Entelegynae</taxon>
        <taxon>Araneoidea</taxon>
        <taxon>Araneidae</taxon>
        <taxon>Araneus</taxon>
    </lineage>
</organism>
<evidence type="ECO:0000313" key="3">
    <source>
        <dbReference type="Proteomes" id="UP000499080"/>
    </source>
</evidence>
<dbReference type="SUPFAM" id="SSF54695">
    <property type="entry name" value="POZ domain"/>
    <property type="match status" value="1"/>
</dbReference>
<feature type="domain" description="BTB" evidence="1">
    <location>
        <begin position="181"/>
        <end position="248"/>
    </location>
</feature>
<dbReference type="InterPro" id="IPR011333">
    <property type="entry name" value="SKP1/BTB/POZ_sf"/>
</dbReference>
<dbReference type="PANTHER" id="PTHR24413">
    <property type="entry name" value="SPECKLE-TYPE POZ PROTEIN"/>
    <property type="match status" value="1"/>
</dbReference>
<dbReference type="Proteomes" id="UP000499080">
    <property type="component" value="Unassembled WGS sequence"/>
</dbReference>
<dbReference type="SMART" id="SM00225">
    <property type="entry name" value="BTB"/>
    <property type="match status" value="1"/>
</dbReference>
<proteinExistence type="predicted"/>